<feature type="binding site" evidence="2">
    <location>
        <begin position="12"/>
        <end position="17"/>
    </location>
    <ligand>
        <name>ATP</name>
        <dbReference type="ChEBI" id="CHEBI:30616"/>
    </ligand>
</feature>
<dbReference type="EMBL" id="UGQT01000001">
    <property type="protein sequence ID" value="STZ56736.1"/>
    <property type="molecule type" value="Genomic_DNA"/>
</dbReference>
<dbReference type="PANTHER" id="PTHR43210">
    <property type="entry name" value="DETHIOBIOTIN SYNTHETASE"/>
    <property type="match status" value="1"/>
</dbReference>
<keyword evidence="2" id="KW-0963">Cytoplasm</keyword>
<keyword evidence="2" id="KW-0460">Magnesium</keyword>
<dbReference type="RefSeq" id="WP_115277225.1">
    <property type="nucleotide sequence ID" value="NZ_AP022600.1"/>
</dbReference>
<gene>
    <name evidence="2 3" type="primary">bioD</name>
    <name evidence="3" type="ORF">NCTC10821_00229</name>
</gene>
<keyword evidence="2" id="KW-0547">Nucleotide-binding</keyword>
<dbReference type="GO" id="GO:0005524">
    <property type="term" value="F:ATP binding"/>
    <property type="evidence" value="ECO:0007669"/>
    <property type="project" value="UniProtKB-UniRule"/>
</dbReference>
<evidence type="ECO:0000256" key="1">
    <source>
        <dbReference type="ARBA" id="ARBA00022598"/>
    </source>
</evidence>
<comment type="pathway">
    <text evidence="2">Cofactor biosynthesis; biotin biosynthesis; biotin from 7,8-diaminononanoate: step 1/2.</text>
</comment>
<name>A0A378TB33_9MYCO</name>
<dbReference type="Gene3D" id="3.40.50.300">
    <property type="entry name" value="P-loop containing nucleotide triphosphate hydrolases"/>
    <property type="match status" value="1"/>
</dbReference>
<organism evidence="3 4">
    <name type="scientific">Mycolicibacterium tokaiense</name>
    <dbReference type="NCBI Taxonomy" id="39695"/>
    <lineage>
        <taxon>Bacteria</taxon>
        <taxon>Bacillati</taxon>
        <taxon>Actinomycetota</taxon>
        <taxon>Actinomycetes</taxon>
        <taxon>Mycobacteriales</taxon>
        <taxon>Mycobacteriaceae</taxon>
        <taxon>Mycolicibacterium</taxon>
    </lineage>
</organism>
<dbReference type="Pfam" id="PF13500">
    <property type="entry name" value="AAA_26"/>
    <property type="match status" value="1"/>
</dbReference>
<feature type="binding site" evidence="2">
    <location>
        <position position="41"/>
    </location>
    <ligand>
        <name>substrate</name>
    </ligand>
</feature>
<feature type="binding site" evidence="2">
    <location>
        <position position="54"/>
    </location>
    <ligand>
        <name>Mg(2+)</name>
        <dbReference type="ChEBI" id="CHEBI:18420"/>
    </ligand>
</feature>
<comment type="subcellular location">
    <subcellularLocation>
        <location evidence="2">Cytoplasm</location>
    </subcellularLocation>
</comment>
<feature type="binding site" evidence="2">
    <location>
        <position position="113"/>
    </location>
    <ligand>
        <name>Mg(2+)</name>
        <dbReference type="ChEBI" id="CHEBI:18420"/>
    </ligand>
</feature>
<dbReference type="Proteomes" id="UP000254978">
    <property type="component" value="Unassembled WGS sequence"/>
</dbReference>
<dbReference type="OrthoDB" id="9802610at2"/>
<sequence>MSVVVITGTGTGVGKTVATAALACHARFTNLPVAVCKPVQTGTDPADGGAGDDDLAEIGRLAQVTALRGVARYPQPLAPAAAAELAGLPLPTADELVTAIRDLDAPGQLTLVEGAGGLLVQLAADGVTLRELAAELTAPVVVVVSAELGTLNHTALTLEALAHRGLDCAGLVIGSWPAAPGSAEISNRGALAELAPVRAALPAGAGSLSAQDFTTLCSAAFDTAWVAGLI</sequence>
<dbReference type="NCBIfam" id="TIGR00347">
    <property type="entry name" value="bioD"/>
    <property type="match status" value="1"/>
</dbReference>
<dbReference type="HAMAP" id="MF_00336">
    <property type="entry name" value="BioD"/>
    <property type="match status" value="1"/>
</dbReference>
<dbReference type="AlphaFoldDB" id="A0A378TB33"/>
<dbReference type="UniPathway" id="UPA00078">
    <property type="reaction ID" value="UER00161"/>
</dbReference>
<proteinExistence type="inferred from homology"/>
<dbReference type="InterPro" id="IPR004472">
    <property type="entry name" value="DTB_synth_BioD"/>
</dbReference>
<comment type="catalytic activity">
    <reaction evidence="2">
        <text>(7R,8S)-7,8-diammoniononanoate + CO2 + ATP = (4R,5S)-dethiobiotin + ADP + phosphate + 3 H(+)</text>
        <dbReference type="Rhea" id="RHEA:15805"/>
        <dbReference type="ChEBI" id="CHEBI:15378"/>
        <dbReference type="ChEBI" id="CHEBI:16526"/>
        <dbReference type="ChEBI" id="CHEBI:30616"/>
        <dbReference type="ChEBI" id="CHEBI:43474"/>
        <dbReference type="ChEBI" id="CHEBI:149469"/>
        <dbReference type="ChEBI" id="CHEBI:149473"/>
        <dbReference type="ChEBI" id="CHEBI:456216"/>
        <dbReference type="EC" id="6.3.3.3"/>
    </reaction>
</comment>
<feature type="binding site" evidence="2">
    <location>
        <begin position="113"/>
        <end position="116"/>
    </location>
    <ligand>
        <name>ATP</name>
        <dbReference type="ChEBI" id="CHEBI:30616"/>
    </ligand>
</feature>
<feature type="binding site" evidence="2">
    <location>
        <position position="54"/>
    </location>
    <ligand>
        <name>ATP</name>
        <dbReference type="ChEBI" id="CHEBI:30616"/>
    </ligand>
</feature>
<keyword evidence="2" id="KW-0479">Metal-binding</keyword>
<comment type="subunit">
    <text evidence="2">Homodimer.</text>
</comment>
<comment type="function">
    <text evidence="2">Catalyzes a mechanistically unusual reaction, the ATP-dependent insertion of CO2 between the N7 and N8 nitrogen atoms of 7,8-diaminopelargonic acid (DAPA, also called 7,8-diammoniononanoate) to form a ureido ring.</text>
</comment>
<dbReference type="GO" id="GO:0000287">
    <property type="term" value="F:magnesium ion binding"/>
    <property type="evidence" value="ECO:0007669"/>
    <property type="project" value="UniProtKB-UniRule"/>
</dbReference>
<protein>
    <recommendedName>
        <fullName evidence="2">ATP-dependent dethiobiotin synthetase BioD</fullName>
        <ecNumber evidence="2">6.3.3.3</ecNumber>
    </recommendedName>
    <alternativeName>
        <fullName evidence="2">DTB synthetase</fullName>
        <shortName evidence="2">DTBS</shortName>
    </alternativeName>
    <alternativeName>
        <fullName evidence="2">Dethiobiotin synthase</fullName>
    </alternativeName>
</protein>
<keyword evidence="2" id="KW-0067">ATP-binding</keyword>
<feature type="binding site" evidence="2">
    <location>
        <position position="16"/>
    </location>
    <ligand>
        <name>Mg(2+)</name>
        <dbReference type="ChEBI" id="CHEBI:18420"/>
    </ligand>
</feature>
<dbReference type="CDD" id="cd03109">
    <property type="entry name" value="DTBS"/>
    <property type="match status" value="1"/>
</dbReference>
<keyword evidence="4" id="KW-1185">Reference proteome</keyword>
<comment type="caution">
    <text evidence="2">Lacks conserved residue(s) required for the propagation of feature annotation.</text>
</comment>
<keyword evidence="2" id="KW-0093">Biotin biosynthesis</keyword>
<comment type="similarity">
    <text evidence="2">Belongs to the dethiobiotin synthetase family.</text>
</comment>
<feature type="binding site" evidence="2">
    <location>
        <begin position="202"/>
        <end position="204"/>
    </location>
    <ligand>
        <name>ATP</name>
        <dbReference type="ChEBI" id="CHEBI:30616"/>
    </ligand>
</feature>
<feature type="active site" evidence="2">
    <location>
        <position position="37"/>
    </location>
</feature>
<feature type="binding site" evidence="2">
    <location>
        <begin position="174"/>
        <end position="175"/>
    </location>
    <ligand>
        <name>ATP</name>
        <dbReference type="ChEBI" id="CHEBI:30616"/>
    </ligand>
</feature>
<dbReference type="SUPFAM" id="SSF52540">
    <property type="entry name" value="P-loop containing nucleoside triphosphate hydrolases"/>
    <property type="match status" value="1"/>
</dbReference>
<dbReference type="GO" id="GO:0005829">
    <property type="term" value="C:cytosol"/>
    <property type="evidence" value="ECO:0007669"/>
    <property type="project" value="TreeGrafter"/>
</dbReference>
<evidence type="ECO:0000313" key="4">
    <source>
        <dbReference type="Proteomes" id="UP000254978"/>
    </source>
</evidence>
<comment type="cofactor">
    <cofactor evidence="2">
        <name>Mg(2+)</name>
        <dbReference type="ChEBI" id="CHEBI:18420"/>
    </cofactor>
</comment>
<evidence type="ECO:0000313" key="3">
    <source>
        <dbReference type="EMBL" id="STZ56736.1"/>
    </source>
</evidence>
<keyword evidence="1 2" id="KW-0436">Ligase</keyword>
<dbReference type="GO" id="GO:0009102">
    <property type="term" value="P:biotin biosynthetic process"/>
    <property type="evidence" value="ECO:0007669"/>
    <property type="project" value="UniProtKB-UniRule"/>
</dbReference>
<dbReference type="PANTHER" id="PTHR43210:SF5">
    <property type="entry name" value="DETHIOBIOTIN SYNTHETASE"/>
    <property type="match status" value="1"/>
</dbReference>
<evidence type="ECO:0000256" key="2">
    <source>
        <dbReference type="HAMAP-Rule" id="MF_00336"/>
    </source>
</evidence>
<dbReference type="EC" id="6.3.3.3" evidence="2"/>
<accession>A0A378TB33</accession>
<dbReference type="GO" id="GO:0004141">
    <property type="term" value="F:dethiobiotin synthase activity"/>
    <property type="evidence" value="ECO:0007669"/>
    <property type="project" value="UniProtKB-UniRule"/>
</dbReference>
<dbReference type="InterPro" id="IPR027417">
    <property type="entry name" value="P-loop_NTPase"/>
</dbReference>
<reference evidence="3 4" key="1">
    <citation type="submission" date="2018-06" db="EMBL/GenBank/DDBJ databases">
        <authorList>
            <consortium name="Pathogen Informatics"/>
            <person name="Doyle S."/>
        </authorList>
    </citation>
    <scope>NUCLEOTIDE SEQUENCE [LARGE SCALE GENOMIC DNA]</scope>
    <source>
        <strain evidence="3 4">NCTC10821</strain>
    </source>
</reference>